<dbReference type="Proteomes" id="UP001212841">
    <property type="component" value="Unassembled WGS sequence"/>
</dbReference>
<dbReference type="Pfam" id="PF00533">
    <property type="entry name" value="BRCT"/>
    <property type="match status" value="1"/>
</dbReference>
<feature type="region of interest" description="Disordered" evidence="1">
    <location>
        <begin position="256"/>
        <end position="311"/>
    </location>
</feature>
<dbReference type="AlphaFoldDB" id="A0AAD5X1S4"/>
<keyword evidence="4" id="KW-1185">Reference proteome</keyword>
<evidence type="ECO:0000259" key="2">
    <source>
        <dbReference type="PROSITE" id="PS50172"/>
    </source>
</evidence>
<dbReference type="EMBL" id="JADGJD010000359">
    <property type="protein sequence ID" value="KAJ3051790.1"/>
    <property type="molecule type" value="Genomic_DNA"/>
</dbReference>
<dbReference type="InterPro" id="IPR001357">
    <property type="entry name" value="BRCT_dom"/>
</dbReference>
<reference evidence="3" key="1">
    <citation type="submission" date="2020-05" db="EMBL/GenBank/DDBJ databases">
        <title>Phylogenomic resolution of chytrid fungi.</title>
        <authorList>
            <person name="Stajich J.E."/>
            <person name="Amses K."/>
            <person name="Simmons R."/>
            <person name="Seto K."/>
            <person name="Myers J."/>
            <person name="Bonds A."/>
            <person name="Quandt C.A."/>
            <person name="Barry K."/>
            <person name="Liu P."/>
            <person name="Grigoriev I."/>
            <person name="Longcore J.E."/>
            <person name="James T.Y."/>
        </authorList>
    </citation>
    <scope>NUCLEOTIDE SEQUENCE</scope>
    <source>
        <strain evidence="3">JEL0318</strain>
    </source>
</reference>
<comment type="caution">
    <text evidence="3">The sequence shown here is derived from an EMBL/GenBank/DDBJ whole genome shotgun (WGS) entry which is preliminary data.</text>
</comment>
<evidence type="ECO:0000256" key="1">
    <source>
        <dbReference type="SAM" id="MobiDB-lite"/>
    </source>
</evidence>
<dbReference type="SUPFAM" id="SSF52113">
    <property type="entry name" value="BRCT domain"/>
    <property type="match status" value="1"/>
</dbReference>
<accession>A0AAD5X1S4</accession>
<sequence>MSFPRQMIPFHHPEIGEEVRYDQTYHVNDHFLFLRTTRPCDECFQPIPAGHLASEGTREWWPDAPYQLTHPTTDIVHVNCYIRENDEDLSAQLHSEPHQIRGWSYLSPDEKRGFLIDTLKWDDEAKIAASVSIVPPWHGITVILCGEFDRGKDSVTAEIERLGGIVVQAVNGNTNLCILGRDGTTQYGQKTGKGSKKYKEVKKKKIAVVGIEWMEGASKQTEVNVADVVGRFKKGAVVEGPFDSQYGLVGAEEEVKAAGEGASGTADTGATTAEPSEHTTTSKKRTRKSAPAPSDDPPAKRVTRSRAKAES</sequence>
<dbReference type="InterPro" id="IPR036420">
    <property type="entry name" value="BRCT_dom_sf"/>
</dbReference>
<name>A0AAD5X1S4_9FUNG</name>
<dbReference type="PROSITE" id="PS50172">
    <property type="entry name" value="BRCT"/>
    <property type="match status" value="1"/>
</dbReference>
<gene>
    <name evidence="3" type="ORF">HK097_007194</name>
</gene>
<feature type="compositionally biased region" description="Low complexity" evidence="1">
    <location>
        <begin position="258"/>
        <end position="273"/>
    </location>
</feature>
<protein>
    <recommendedName>
        <fullName evidence="2">BRCT domain-containing protein</fullName>
    </recommendedName>
</protein>
<evidence type="ECO:0000313" key="4">
    <source>
        <dbReference type="Proteomes" id="UP001212841"/>
    </source>
</evidence>
<proteinExistence type="predicted"/>
<organism evidence="3 4">
    <name type="scientific">Rhizophlyctis rosea</name>
    <dbReference type="NCBI Taxonomy" id="64517"/>
    <lineage>
        <taxon>Eukaryota</taxon>
        <taxon>Fungi</taxon>
        <taxon>Fungi incertae sedis</taxon>
        <taxon>Chytridiomycota</taxon>
        <taxon>Chytridiomycota incertae sedis</taxon>
        <taxon>Chytridiomycetes</taxon>
        <taxon>Rhizophlyctidales</taxon>
        <taxon>Rhizophlyctidaceae</taxon>
        <taxon>Rhizophlyctis</taxon>
    </lineage>
</organism>
<evidence type="ECO:0000313" key="3">
    <source>
        <dbReference type="EMBL" id="KAJ3051790.1"/>
    </source>
</evidence>
<feature type="compositionally biased region" description="Basic residues" evidence="1">
    <location>
        <begin position="301"/>
        <end position="311"/>
    </location>
</feature>
<feature type="domain" description="BRCT" evidence="2">
    <location>
        <begin position="132"/>
        <end position="214"/>
    </location>
</feature>
<dbReference type="Gene3D" id="3.40.50.10190">
    <property type="entry name" value="BRCT domain"/>
    <property type="match status" value="1"/>
</dbReference>